<evidence type="ECO:0000313" key="1">
    <source>
        <dbReference type="EMBL" id="EYB97399.1"/>
    </source>
</evidence>
<comment type="caution">
    <text evidence="1">The sequence shown here is derived from an EMBL/GenBank/DDBJ whole genome shotgun (WGS) entry which is preliminary data.</text>
</comment>
<gene>
    <name evidence="1" type="primary">Acey_s0141.g2250</name>
    <name evidence="1" type="ORF">Y032_0141g2250</name>
</gene>
<keyword evidence="2" id="KW-1185">Reference proteome</keyword>
<sequence length="66" mass="7608">MGLISLPSTQIRSILRRGACERVEITEISYIHIAVFLKPFDRIWVTKRSINKPAYNGYLLSKPAFQ</sequence>
<protein>
    <submittedName>
        <fullName evidence="1">Uncharacterized protein</fullName>
    </submittedName>
</protein>
<dbReference type="AlphaFoldDB" id="A0A016T480"/>
<evidence type="ECO:0000313" key="2">
    <source>
        <dbReference type="Proteomes" id="UP000024635"/>
    </source>
</evidence>
<proteinExistence type="predicted"/>
<accession>A0A016T480</accession>
<reference evidence="2" key="1">
    <citation type="journal article" date="2015" name="Nat. Genet.">
        <title>The genome and transcriptome of the zoonotic hookworm Ancylostoma ceylanicum identify infection-specific gene families.</title>
        <authorList>
            <person name="Schwarz E.M."/>
            <person name="Hu Y."/>
            <person name="Antoshechkin I."/>
            <person name="Miller M.M."/>
            <person name="Sternberg P.W."/>
            <person name="Aroian R.V."/>
        </authorList>
    </citation>
    <scope>NUCLEOTIDE SEQUENCE</scope>
    <source>
        <strain evidence="2">HY135</strain>
    </source>
</reference>
<organism evidence="1 2">
    <name type="scientific">Ancylostoma ceylanicum</name>
    <dbReference type="NCBI Taxonomy" id="53326"/>
    <lineage>
        <taxon>Eukaryota</taxon>
        <taxon>Metazoa</taxon>
        <taxon>Ecdysozoa</taxon>
        <taxon>Nematoda</taxon>
        <taxon>Chromadorea</taxon>
        <taxon>Rhabditida</taxon>
        <taxon>Rhabditina</taxon>
        <taxon>Rhabditomorpha</taxon>
        <taxon>Strongyloidea</taxon>
        <taxon>Ancylostomatidae</taxon>
        <taxon>Ancylostomatinae</taxon>
        <taxon>Ancylostoma</taxon>
    </lineage>
</organism>
<dbReference type="EMBL" id="JARK01001477">
    <property type="protein sequence ID" value="EYB97399.1"/>
    <property type="molecule type" value="Genomic_DNA"/>
</dbReference>
<dbReference type="Proteomes" id="UP000024635">
    <property type="component" value="Unassembled WGS sequence"/>
</dbReference>
<name>A0A016T480_9BILA</name>